<evidence type="ECO:0000256" key="1">
    <source>
        <dbReference type="SAM" id="MobiDB-lite"/>
    </source>
</evidence>
<keyword evidence="3" id="KW-1185">Reference proteome</keyword>
<comment type="caution">
    <text evidence="2">The sequence shown here is derived from an EMBL/GenBank/DDBJ whole genome shotgun (WGS) entry which is preliminary data.</text>
</comment>
<accession>A0ABV8IRB3</accession>
<organism evidence="2 3">
    <name type="scientific">Actinoplanes subglobosus</name>
    <dbReference type="NCBI Taxonomy" id="1547892"/>
    <lineage>
        <taxon>Bacteria</taxon>
        <taxon>Bacillati</taxon>
        <taxon>Actinomycetota</taxon>
        <taxon>Actinomycetes</taxon>
        <taxon>Micromonosporales</taxon>
        <taxon>Micromonosporaceae</taxon>
        <taxon>Actinoplanes</taxon>
    </lineage>
</organism>
<proteinExistence type="predicted"/>
<gene>
    <name evidence="2" type="ORF">ACFO0C_17565</name>
</gene>
<feature type="compositionally biased region" description="Polar residues" evidence="1">
    <location>
        <begin position="461"/>
        <end position="473"/>
    </location>
</feature>
<dbReference type="EMBL" id="JBHSBL010000016">
    <property type="protein sequence ID" value="MFC4066749.1"/>
    <property type="molecule type" value="Genomic_DNA"/>
</dbReference>
<feature type="region of interest" description="Disordered" evidence="1">
    <location>
        <begin position="583"/>
        <end position="606"/>
    </location>
</feature>
<dbReference type="RefSeq" id="WP_378067722.1">
    <property type="nucleotide sequence ID" value="NZ_JBHSBL010000016.1"/>
</dbReference>
<evidence type="ECO:0000313" key="3">
    <source>
        <dbReference type="Proteomes" id="UP001595867"/>
    </source>
</evidence>
<name>A0ABV8IRB3_9ACTN</name>
<feature type="region of interest" description="Disordered" evidence="1">
    <location>
        <begin position="445"/>
        <end position="485"/>
    </location>
</feature>
<sequence length="623" mass="67792">MTVASAETTSLAAAKTFLTDLAAHLEQLLTRIDTARATLASRGLDTTTLTHLDRIHTQTDLLAASCTAGVEHLTDYHAQMEQAVTNTPQAADTDFYQPANTTIAAPADAAADVHPGQPPAPDDEQERLAQAPGTGSLAASTQAGRHRQAGTDEEDLVASPDQPAEPTTVKDGVKVGGKIVLRDGETFAGSAATKSDDEGNMVLAAAVDTPSGRTVHVGVPIYEEDKSRWKGAHAPAEDTEVDEEDGHTFTVDTGADRTVVLDAGPAAHLPAQVQDAIARASAADKEYRRLARLYDHLYDQRAQLEAQRFDDPADADAQMRLDDREHQHRRFQPQRRAEVAACVDRLSPADRTRYEQIQARIDEAGTDTFEPGREQLAAEVCDLSLEDFNELVELRQQPYINRTPAERQRYEQLSPARLPTLLAEQAAIVYGLTVEQYRELEELERLGPVRPPHRRRYGGRTPQQQQRYEQLSTAPGGVTGATPSQTKSLRGQFETYQGAHHAGKLDGAAALRHRADLQARAKPLPEALAAQLRQVIAEHDELSTRLDDLGGETTARVQVPARDGAVLIVEAEQREEEGGVNYFVTTSRPSGDDDTPDPEPYRTTATGLRKLATMIADLATPPN</sequence>
<reference evidence="3" key="1">
    <citation type="journal article" date="2019" name="Int. J. Syst. Evol. Microbiol.">
        <title>The Global Catalogue of Microorganisms (GCM) 10K type strain sequencing project: providing services to taxonomists for standard genome sequencing and annotation.</title>
        <authorList>
            <consortium name="The Broad Institute Genomics Platform"/>
            <consortium name="The Broad Institute Genome Sequencing Center for Infectious Disease"/>
            <person name="Wu L."/>
            <person name="Ma J."/>
        </authorList>
    </citation>
    <scope>NUCLEOTIDE SEQUENCE [LARGE SCALE GENOMIC DNA]</scope>
    <source>
        <strain evidence="3">TBRC 5832</strain>
    </source>
</reference>
<evidence type="ECO:0000313" key="2">
    <source>
        <dbReference type="EMBL" id="MFC4066749.1"/>
    </source>
</evidence>
<dbReference type="PROSITE" id="PS00141">
    <property type="entry name" value="ASP_PROTEASE"/>
    <property type="match status" value="1"/>
</dbReference>
<protein>
    <submittedName>
        <fullName evidence="2">Uncharacterized protein</fullName>
    </submittedName>
</protein>
<feature type="region of interest" description="Disordered" evidence="1">
    <location>
        <begin position="110"/>
        <end position="170"/>
    </location>
</feature>
<dbReference type="InterPro" id="IPR001969">
    <property type="entry name" value="Aspartic_peptidase_AS"/>
</dbReference>
<dbReference type="Proteomes" id="UP001595867">
    <property type="component" value="Unassembled WGS sequence"/>
</dbReference>